<dbReference type="AlphaFoldDB" id="A0A2M9G6A3"/>
<evidence type="ECO:0000259" key="2">
    <source>
        <dbReference type="Pfam" id="PF13175"/>
    </source>
</evidence>
<dbReference type="Gene3D" id="3.40.50.300">
    <property type="entry name" value="P-loop containing nucleotide triphosphate hydrolases"/>
    <property type="match status" value="1"/>
</dbReference>
<dbReference type="RefSeq" id="WP_109796134.1">
    <property type="nucleotide sequence ID" value="NZ_PHIG01000007.1"/>
</dbReference>
<evidence type="ECO:0000313" key="4">
    <source>
        <dbReference type="EMBL" id="PJK31249.1"/>
    </source>
</evidence>
<proteinExistence type="predicted"/>
<comment type="caution">
    <text evidence="4">The sequence shown here is derived from an EMBL/GenBank/DDBJ whole genome shotgun (WGS) entry which is preliminary data.</text>
</comment>
<keyword evidence="5" id="KW-1185">Reference proteome</keyword>
<evidence type="ECO:0000259" key="3">
    <source>
        <dbReference type="Pfam" id="PF20469"/>
    </source>
</evidence>
<dbReference type="PANTHER" id="PTHR43581:SF4">
    <property type="entry name" value="ATP_GTP PHOSPHATASE"/>
    <property type="match status" value="1"/>
</dbReference>
<dbReference type="EMBL" id="PHIG01000007">
    <property type="protein sequence ID" value="PJK31249.1"/>
    <property type="molecule type" value="Genomic_DNA"/>
</dbReference>
<accession>A0A2M9G6A3</accession>
<protein>
    <submittedName>
        <fullName evidence="4">Uncharacterized protein</fullName>
    </submittedName>
</protein>
<dbReference type="CDD" id="cd01026">
    <property type="entry name" value="TOPRIM_OLD"/>
    <property type="match status" value="1"/>
</dbReference>
<dbReference type="Pfam" id="PF20469">
    <property type="entry name" value="OLD-like_TOPRIM"/>
    <property type="match status" value="1"/>
</dbReference>
<dbReference type="PANTHER" id="PTHR43581">
    <property type="entry name" value="ATP/GTP PHOSPHATASE"/>
    <property type="match status" value="1"/>
</dbReference>
<feature type="region of interest" description="Disordered" evidence="1">
    <location>
        <begin position="331"/>
        <end position="350"/>
    </location>
</feature>
<sequence>MKIKQIKILNFRSIKDQVINCGDQTIFIGANGVGKSTVLKALQAFFEISFRPAVEDFFAHNTEWPIEITIVFNNFSEDEAEDFKSRIYNDEMVVTRVFGGDQSNNGNYYGMMKGNPAFQSIRNAANATEAKAKYTEIQGSGVDLPKWTKQGDVEEHLTFWEAGHPDDCEFIRDGGQFFGFKSVGGGKLQKATNFILIEAVRDVSEDANDQKSSAIGQLMDLIVRSAMAQNEKIAAYQDEVNRQYSALTSPENFPQLGSLQTALTTSLRTYYQGVGVILDWREGAGINLPPPQAEIKFEEEKFQFPVAKAGNGIQRAFIISLLHQLLVVKSNSDDGSKNSENGADSGEGIEEKNFMENLPSVILAIEEPELYQHPTKQWHFAQVLKKLSTKGFQEIFGDVQVLFCTHSPSFVDLSEFHNTRIVAKVGGEGLPAKESIFREASLQDVSYALTHAWDIPEENCTDKSTKARLHIFGTELSEGFFADGVILVEGATDKAAFDTIGKRIGINFAERNISVLPVNEKNNLDKPFMVFKSLDIPVYPIWDSDGNCAEGDRGKAIKANKGLQKMLGVPDGEVAEFPEGVHEKYACFANEISEQLKNDFGQEQFLEAYNEAMDEFSLTAKQARKNPYVTTAIITKLYDQGRTAGMLEAIIQAAINHIENGTPTSAATVAAE</sequence>
<dbReference type="SUPFAM" id="SSF52540">
    <property type="entry name" value="P-loop containing nucleoside triphosphate hydrolases"/>
    <property type="match status" value="1"/>
</dbReference>
<dbReference type="Proteomes" id="UP000229498">
    <property type="component" value="Unassembled WGS sequence"/>
</dbReference>
<dbReference type="InterPro" id="IPR041685">
    <property type="entry name" value="AAA_GajA/Old/RecF-like"/>
</dbReference>
<reference evidence="4 5" key="1">
    <citation type="submission" date="2017-11" db="EMBL/GenBank/DDBJ databases">
        <title>Draft genome sequence of Rhizobiales bacterium SY3-13.</title>
        <authorList>
            <person name="Sun C."/>
        </authorList>
    </citation>
    <scope>NUCLEOTIDE SEQUENCE [LARGE SCALE GENOMIC DNA]</scope>
    <source>
        <strain evidence="4 5">SY3-13</strain>
    </source>
</reference>
<gene>
    <name evidence="4" type="ORF">CVT23_03195</name>
</gene>
<dbReference type="InterPro" id="IPR051396">
    <property type="entry name" value="Bact_Antivir_Def_Nuclease"/>
</dbReference>
<dbReference type="Pfam" id="PF13175">
    <property type="entry name" value="AAA_15"/>
    <property type="match status" value="1"/>
</dbReference>
<feature type="domain" description="Endonuclease GajA/Old nuclease/RecF-like AAA" evidence="2">
    <location>
        <begin position="1"/>
        <end position="411"/>
    </location>
</feature>
<dbReference type="OrthoDB" id="9789856at2"/>
<dbReference type="InterPro" id="IPR034139">
    <property type="entry name" value="TOPRIM_OLD"/>
</dbReference>
<evidence type="ECO:0000313" key="5">
    <source>
        <dbReference type="Proteomes" id="UP000229498"/>
    </source>
</evidence>
<name>A0A2M9G6A3_9PROT</name>
<organism evidence="4 5">
    <name type="scientific">Minwuia thermotolerans</name>
    <dbReference type="NCBI Taxonomy" id="2056226"/>
    <lineage>
        <taxon>Bacteria</taxon>
        <taxon>Pseudomonadati</taxon>
        <taxon>Pseudomonadota</taxon>
        <taxon>Alphaproteobacteria</taxon>
        <taxon>Minwuiales</taxon>
        <taxon>Minwuiaceae</taxon>
        <taxon>Minwuia</taxon>
    </lineage>
</organism>
<dbReference type="InterPro" id="IPR027417">
    <property type="entry name" value="P-loop_NTPase"/>
</dbReference>
<feature type="domain" description="OLD protein-like TOPRIM" evidence="3">
    <location>
        <begin position="480"/>
        <end position="545"/>
    </location>
</feature>
<evidence type="ECO:0000256" key="1">
    <source>
        <dbReference type="SAM" id="MobiDB-lite"/>
    </source>
</evidence>